<accession>A0A8H7ZQS9</accession>
<dbReference type="PANTHER" id="PTHR45662:SF7">
    <property type="entry name" value="SACI DOMAIN PROTEIN (AFU_ORTHOLOGUE AFUA_1G15890)"/>
    <property type="match status" value="1"/>
</dbReference>
<evidence type="ECO:0000259" key="1">
    <source>
        <dbReference type="PROSITE" id="PS50275"/>
    </source>
</evidence>
<dbReference type="PROSITE" id="PS50275">
    <property type="entry name" value="SAC"/>
    <property type="match status" value="1"/>
</dbReference>
<dbReference type="EMBL" id="JAEFCI010009952">
    <property type="protein sequence ID" value="KAG5457510.1"/>
    <property type="molecule type" value="Genomic_DNA"/>
</dbReference>
<name>A0A8H7ZQS9_9FUNG</name>
<dbReference type="GO" id="GO:0046856">
    <property type="term" value="P:phosphatidylinositol dephosphorylation"/>
    <property type="evidence" value="ECO:0007669"/>
    <property type="project" value="TreeGrafter"/>
</dbReference>
<proteinExistence type="predicted"/>
<gene>
    <name evidence="2" type="ORF">BJ554DRAFT_2450</name>
</gene>
<dbReference type="GO" id="GO:0005783">
    <property type="term" value="C:endoplasmic reticulum"/>
    <property type="evidence" value="ECO:0007669"/>
    <property type="project" value="TreeGrafter"/>
</dbReference>
<evidence type="ECO:0000313" key="3">
    <source>
        <dbReference type="Proteomes" id="UP000673691"/>
    </source>
</evidence>
<dbReference type="Proteomes" id="UP000673691">
    <property type="component" value="Unassembled WGS sequence"/>
</dbReference>
<dbReference type="GO" id="GO:0043812">
    <property type="term" value="F:phosphatidylinositol-4-phosphate phosphatase activity"/>
    <property type="evidence" value="ECO:0007669"/>
    <property type="project" value="TreeGrafter"/>
</dbReference>
<dbReference type="InterPro" id="IPR002013">
    <property type="entry name" value="SAC_dom"/>
</dbReference>
<comment type="caution">
    <text evidence="2">The sequence shown here is derived from an EMBL/GenBank/DDBJ whole genome shotgun (WGS) entry which is preliminary data.</text>
</comment>
<dbReference type="PANTHER" id="PTHR45662">
    <property type="entry name" value="PHOSPHATIDYLINOSITIDE PHOSPHATASE SAC1"/>
    <property type="match status" value="1"/>
</dbReference>
<protein>
    <recommendedName>
        <fullName evidence="1">SAC domain-containing protein</fullName>
    </recommendedName>
</protein>
<reference evidence="2 3" key="1">
    <citation type="journal article" name="Sci. Rep.">
        <title>Genome-scale phylogenetic analyses confirm Olpidium as the closest living zoosporic fungus to the non-flagellated, terrestrial fungi.</title>
        <authorList>
            <person name="Chang Y."/>
            <person name="Rochon D."/>
            <person name="Sekimoto S."/>
            <person name="Wang Y."/>
            <person name="Chovatia M."/>
            <person name="Sandor L."/>
            <person name="Salamov A."/>
            <person name="Grigoriev I.V."/>
            <person name="Stajich J.E."/>
            <person name="Spatafora J.W."/>
        </authorList>
    </citation>
    <scope>NUCLEOTIDE SEQUENCE [LARGE SCALE GENOMIC DNA]</scope>
    <source>
        <strain evidence="2">S191</strain>
    </source>
</reference>
<evidence type="ECO:0000313" key="2">
    <source>
        <dbReference type="EMBL" id="KAG5457510.1"/>
    </source>
</evidence>
<dbReference type="OrthoDB" id="405996at2759"/>
<feature type="domain" description="SAC" evidence="1">
    <location>
        <begin position="1"/>
        <end position="61"/>
    </location>
</feature>
<sequence length="141" mass="16169">MDCLDRTNVVQSAFARQMMSTQLHRLGVTNSPESLFANVTVDTLFNHGEHRGQRPAMQAMSRPPFTTLRMCDSRLTHAPRRLLSMGEQRRLDQQGIRRNQRVERRLHAHGKAKLVRVGERRLELTGTHVPEHLPRLLSTGT</sequence>
<keyword evidence="3" id="KW-1185">Reference proteome</keyword>
<organism evidence="2 3">
    <name type="scientific">Olpidium bornovanus</name>
    <dbReference type="NCBI Taxonomy" id="278681"/>
    <lineage>
        <taxon>Eukaryota</taxon>
        <taxon>Fungi</taxon>
        <taxon>Fungi incertae sedis</taxon>
        <taxon>Olpidiomycota</taxon>
        <taxon>Olpidiomycotina</taxon>
        <taxon>Olpidiomycetes</taxon>
        <taxon>Olpidiales</taxon>
        <taxon>Olpidiaceae</taxon>
        <taxon>Olpidium</taxon>
    </lineage>
</organism>
<dbReference type="AlphaFoldDB" id="A0A8H7ZQS9"/>